<keyword evidence="3" id="KW-1185">Reference proteome</keyword>
<name>A0ABR2ZIT4_9AGAR</name>
<comment type="caution">
    <text evidence="2">The sequence shown here is derived from an EMBL/GenBank/DDBJ whole genome shotgun (WGS) entry which is preliminary data.</text>
</comment>
<proteinExistence type="predicted"/>
<feature type="compositionally biased region" description="Low complexity" evidence="1">
    <location>
        <begin position="77"/>
        <end position="114"/>
    </location>
</feature>
<evidence type="ECO:0000313" key="2">
    <source>
        <dbReference type="EMBL" id="KAL0061562.1"/>
    </source>
</evidence>
<evidence type="ECO:0000313" key="3">
    <source>
        <dbReference type="Proteomes" id="UP001437256"/>
    </source>
</evidence>
<feature type="region of interest" description="Disordered" evidence="1">
    <location>
        <begin position="1"/>
        <end position="197"/>
    </location>
</feature>
<sequence>MSQNTNLNTAAMRPEHQLHNSSQPLPGAGGNHNIDYSAQNIERSGPNSVWNERDERQFASDQTHTGSHLPKDESQLTSGRTGHTDTTGHSGITGHSDTTGHTGTTGSHSTGQHDTSGKNAFNSDRPMNVQPTEAGGVAVGGRSDLPEGRATATDKLVGKTQKVIGKMTHNAEMHEKGELRESGGKAAAQGAARAPHD</sequence>
<feature type="compositionally biased region" description="Basic and acidic residues" evidence="1">
    <location>
        <begin position="169"/>
        <end position="183"/>
    </location>
</feature>
<dbReference type="Proteomes" id="UP001437256">
    <property type="component" value="Unassembled WGS sequence"/>
</dbReference>
<evidence type="ECO:0000256" key="1">
    <source>
        <dbReference type="SAM" id="MobiDB-lite"/>
    </source>
</evidence>
<organism evidence="2 3">
    <name type="scientific">Marasmius tenuissimus</name>
    <dbReference type="NCBI Taxonomy" id="585030"/>
    <lineage>
        <taxon>Eukaryota</taxon>
        <taxon>Fungi</taxon>
        <taxon>Dikarya</taxon>
        <taxon>Basidiomycota</taxon>
        <taxon>Agaricomycotina</taxon>
        <taxon>Agaricomycetes</taxon>
        <taxon>Agaricomycetidae</taxon>
        <taxon>Agaricales</taxon>
        <taxon>Marasmiineae</taxon>
        <taxon>Marasmiaceae</taxon>
        <taxon>Marasmius</taxon>
    </lineage>
</organism>
<gene>
    <name evidence="2" type="ORF">AAF712_011588</name>
</gene>
<dbReference type="EMBL" id="JBBXMP010000131">
    <property type="protein sequence ID" value="KAL0061562.1"/>
    <property type="molecule type" value="Genomic_DNA"/>
</dbReference>
<protein>
    <recommendedName>
        <fullName evidence="4">Dehydrin</fullName>
    </recommendedName>
</protein>
<feature type="compositionally biased region" description="Polar residues" evidence="1">
    <location>
        <begin position="34"/>
        <end position="50"/>
    </location>
</feature>
<accession>A0ABR2ZIT4</accession>
<feature type="compositionally biased region" description="Low complexity" evidence="1">
    <location>
        <begin position="184"/>
        <end position="197"/>
    </location>
</feature>
<reference evidence="2 3" key="1">
    <citation type="submission" date="2024-05" db="EMBL/GenBank/DDBJ databases">
        <title>A draft genome resource for the thread blight pathogen Marasmius tenuissimus strain MS-2.</title>
        <authorList>
            <person name="Yulfo-Soto G.E."/>
            <person name="Baruah I.K."/>
            <person name="Amoako-Attah I."/>
            <person name="Bukari Y."/>
            <person name="Meinhardt L.W."/>
            <person name="Bailey B.A."/>
            <person name="Cohen S.P."/>
        </authorList>
    </citation>
    <scope>NUCLEOTIDE SEQUENCE [LARGE SCALE GENOMIC DNA]</scope>
    <source>
        <strain evidence="2 3">MS-2</strain>
    </source>
</reference>
<evidence type="ECO:0008006" key="4">
    <source>
        <dbReference type="Google" id="ProtNLM"/>
    </source>
</evidence>